<dbReference type="Proteomes" id="UP000076481">
    <property type="component" value="Unassembled WGS sequence"/>
</dbReference>
<dbReference type="RefSeq" id="WP_303681184.1">
    <property type="nucleotide sequence ID" value="NZ_LVWG01000021.1"/>
</dbReference>
<reference evidence="2 3" key="1">
    <citation type="submission" date="2016-03" db="EMBL/GenBank/DDBJ databases">
        <title>Speciation and ecological success in dimly lit waters: horizontal gene transfer in a green sulfur bacteria bloom unveiled by metagenomic assembly.</title>
        <authorList>
            <person name="Llorens-Mares T."/>
            <person name="Liu Z."/>
            <person name="Allen L.Z."/>
            <person name="Rusch D.B."/>
            <person name="Craig M.T."/>
            <person name="Dupont C.L."/>
            <person name="Bryant D.A."/>
            <person name="Casamayor E.O."/>
        </authorList>
    </citation>
    <scope>NUCLEOTIDE SEQUENCE [LARGE SCALE GENOMIC DNA]</scope>
    <source>
        <strain evidence="2">CIII</strain>
    </source>
</reference>
<feature type="domain" description="DUF4130" evidence="1">
    <location>
        <begin position="83"/>
        <end position="241"/>
    </location>
</feature>
<evidence type="ECO:0000313" key="2">
    <source>
        <dbReference type="EMBL" id="KZK74620.1"/>
    </source>
</evidence>
<proteinExistence type="predicted"/>
<comment type="caution">
    <text evidence="2">The sequence shown here is derived from an EMBL/GenBank/DDBJ whole genome shotgun (WGS) entry which is preliminary data.</text>
</comment>
<protein>
    <recommendedName>
        <fullName evidence="1">DUF4130 domain-containing protein</fullName>
    </recommendedName>
</protein>
<evidence type="ECO:0000313" key="3">
    <source>
        <dbReference type="Proteomes" id="UP000076481"/>
    </source>
</evidence>
<accession>A0A165LZI4</accession>
<sequence>MNSYLYDGTAEGLLSAISFILDTDAHPEEAVLAVREDTLFEEGAMVPTDAERASEFFLRLRHDAPEAARTLFTFLLAEKKGMEGSLVCYLMLSLQSGADVNAFLTDPSVKDIVATAKKTSRELHRMKGLLRFEKLRDGAYLARMEPESNILQPLAYYFSRRLKAEDWFIYDAGRRTAARWHQRELRFGAIEEFTNPPHSEDEMKVQALWKVFFSSIAIADRKDSRLQKSNMPMKYWKYLVEKPGE</sequence>
<gene>
    <name evidence="2" type="ORF">A3K90_09195</name>
</gene>
<name>A0A165LZI4_PELLU</name>
<evidence type="ECO:0000259" key="1">
    <source>
        <dbReference type="Pfam" id="PF13566"/>
    </source>
</evidence>
<dbReference type="InterPro" id="IPR023875">
    <property type="entry name" value="DNA_repair_put"/>
</dbReference>
<dbReference type="AlphaFoldDB" id="A0A165LZI4"/>
<dbReference type="InterPro" id="IPR025404">
    <property type="entry name" value="DUF4130"/>
</dbReference>
<organism evidence="2 3">
    <name type="scientific">Pelodictyon luteolum</name>
    <dbReference type="NCBI Taxonomy" id="1100"/>
    <lineage>
        <taxon>Bacteria</taxon>
        <taxon>Pseudomonadati</taxon>
        <taxon>Chlorobiota</taxon>
        <taxon>Chlorobiia</taxon>
        <taxon>Chlorobiales</taxon>
        <taxon>Chlorobiaceae</taxon>
        <taxon>Chlorobium/Pelodictyon group</taxon>
        <taxon>Pelodictyon</taxon>
    </lineage>
</organism>
<dbReference type="NCBIfam" id="TIGR03915">
    <property type="entry name" value="SAM_7_link_chp"/>
    <property type="match status" value="1"/>
</dbReference>
<dbReference type="Pfam" id="PF13566">
    <property type="entry name" value="DUF4130"/>
    <property type="match status" value="1"/>
</dbReference>
<dbReference type="EMBL" id="LVWG01000021">
    <property type="protein sequence ID" value="KZK74620.1"/>
    <property type="molecule type" value="Genomic_DNA"/>
</dbReference>